<name>U2E2Z9_9EURY</name>
<accession>U2E2Z9</accession>
<reference evidence="1 2" key="1">
    <citation type="journal article" date="2011" name="J. Bacteriol.">
        <title>Genome sequence of Halorhabdus tiamatea, the first archaeon isolated from a deep-sea anoxic brine lake.</title>
        <authorList>
            <person name="Antunes A."/>
            <person name="Alam I."/>
            <person name="Bajic V.B."/>
            <person name="Stingl U."/>
        </authorList>
    </citation>
    <scope>NUCLEOTIDE SEQUENCE [LARGE SCALE GENOMIC DNA]</scope>
    <source>
        <strain evidence="1 2">SARL4B</strain>
    </source>
</reference>
<gene>
    <name evidence="1" type="ORF">HLRTI_001213</name>
</gene>
<evidence type="ECO:0000313" key="1">
    <source>
        <dbReference type="EMBL" id="ERJ06658.1"/>
    </source>
</evidence>
<dbReference type="Proteomes" id="UP000003861">
    <property type="component" value="Unassembled WGS sequence"/>
</dbReference>
<dbReference type="OrthoDB" id="299471at2157"/>
<dbReference type="AlphaFoldDB" id="U2E2Z9"/>
<dbReference type="EMBL" id="AFNT02000011">
    <property type="protein sequence ID" value="ERJ06658.1"/>
    <property type="molecule type" value="Genomic_DNA"/>
</dbReference>
<reference evidence="1 2" key="2">
    <citation type="journal article" date="2013" name="PLoS ONE">
        <title>INDIGO - INtegrated Data Warehouse of MIcrobial GenOmes with Examples from the Red Sea Extremophiles.</title>
        <authorList>
            <person name="Alam I."/>
            <person name="Antunes A."/>
            <person name="Kamau A.A."/>
            <person name="Ba Alawi W."/>
            <person name="Kalkatawi M."/>
            <person name="Stingl U."/>
            <person name="Bajic V.B."/>
        </authorList>
    </citation>
    <scope>NUCLEOTIDE SEQUENCE [LARGE SCALE GENOMIC DNA]</scope>
    <source>
        <strain evidence="1 2">SARL4B</strain>
    </source>
</reference>
<comment type="caution">
    <text evidence="1">The sequence shown here is derived from an EMBL/GenBank/DDBJ whole genome shotgun (WGS) entry which is preliminary data.</text>
</comment>
<organism evidence="1 2">
    <name type="scientific">Halorhabdus tiamatea SARL4B</name>
    <dbReference type="NCBI Taxonomy" id="1033806"/>
    <lineage>
        <taxon>Archaea</taxon>
        <taxon>Methanobacteriati</taxon>
        <taxon>Methanobacteriota</taxon>
        <taxon>Stenosarchaea group</taxon>
        <taxon>Halobacteria</taxon>
        <taxon>Halobacteriales</taxon>
        <taxon>Haloarculaceae</taxon>
        <taxon>Halorhabdus</taxon>
    </lineage>
</organism>
<evidence type="ECO:0000313" key="2">
    <source>
        <dbReference type="Proteomes" id="UP000003861"/>
    </source>
</evidence>
<dbReference type="RefSeq" id="WP_008524456.1">
    <property type="nucleotide sequence ID" value="NC_021921.1"/>
</dbReference>
<sequence>MGASDWAGRMCDQLEGKFDICDDRALRVTTLVRLLRGEGYENVFGEHGGERWARHKELLIDRLDESLEDQPGDTIEARWNNLMDELDCQNRAENGVYLIPWDEHDADDWQDPGLTDSWPE</sequence>
<dbReference type="GeneID" id="23799707"/>
<proteinExistence type="predicted"/>
<protein>
    <submittedName>
        <fullName evidence="1">Uncharacterized protein</fullName>
    </submittedName>
</protein>